<evidence type="ECO:0000259" key="3">
    <source>
        <dbReference type="PROSITE" id="PS50158"/>
    </source>
</evidence>
<dbReference type="GO" id="GO:0008270">
    <property type="term" value="F:zinc ion binding"/>
    <property type="evidence" value="ECO:0007669"/>
    <property type="project" value="UniProtKB-KW"/>
</dbReference>
<dbReference type="InterPro" id="IPR001878">
    <property type="entry name" value="Znf_CCHC"/>
</dbReference>
<name>A0AAP0CE45_9ASTR</name>
<gene>
    <name evidence="4" type="ORF">SSX86_025384</name>
</gene>
<feature type="region of interest" description="Disordered" evidence="2">
    <location>
        <begin position="331"/>
        <end position="357"/>
    </location>
</feature>
<dbReference type="InterPro" id="IPR036875">
    <property type="entry name" value="Znf_CCHC_sf"/>
</dbReference>
<proteinExistence type="predicted"/>
<reference evidence="4 5" key="1">
    <citation type="submission" date="2024-04" db="EMBL/GenBank/DDBJ databases">
        <title>The reference genome of an endangered Asteraceae, Deinandra increscens subsp. villosa, native to the Central Coast of California.</title>
        <authorList>
            <person name="Guilliams M."/>
            <person name="Hasenstab-Lehman K."/>
            <person name="Meyer R."/>
            <person name="Mcevoy S."/>
        </authorList>
    </citation>
    <scope>NUCLEOTIDE SEQUENCE [LARGE SCALE GENOMIC DNA]</scope>
    <source>
        <tissue evidence="4">Leaf</tissue>
    </source>
</reference>
<keyword evidence="1" id="KW-0479">Metal-binding</keyword>
<dbReference type="AlphaFoldDB" id="A0AAP0CE45"/>
<protein>
    <recommendedName>
        <fullName evidence="3">CCHC-type domain-containing protein</fullName>
    </recommendedName>
</protein>
<dbReference type="PANTHER" id="PTHR47481">
    <property type="match status" value="1"/>
</dbReference>
<organism evidence="4 5">
    <name type="scientific">Deinandra increscens subsp. villosa</name>
    <dbReference type="NCBI Taxonomy" id="3103831"/>
    <lineage>
        <taxon>Eukaryota</taxon>
        <taxon>Viridiplantae</taxon>
        <taxon>Streptophyta</taxon>
        <taxon>Embryophyta</taxon>
        <taxon>Tracheophyta</taxon>
        <taxon>Spermatophyta</taxon>
        <taxon>Magnoliopsida</taxon>
        <taxon>eudicotyledons</taxon>
        <taxon>Gunneridae</taxon>
        <taxon>Pentapetalae</taxon>
        <taxon>asterids</taxon>
        <taxon>campanulids</taxon>
        <taxon>Asterales</taxon>
        <taxon>Asteraceae</taxon>
        <taxon>Asteroideae</taxon>
        <taxon>Heliantheae alliance</taxon>
        <taxon>Madieae</taxon>
        <taxon>Madiinae</taxon>
        <taxon>Deinandra</taxon>
    </lineage>
</organism>
<dbReference type="GO" id="GO:0003676">
    <property type="term" value="F:nucleic acid binding"/>
    <property type="evidence" value="ECO:0007669"/>
    <property type="project" value="InterPro"/>
</dbReference>
<evidence type="ECO:0000256" key="2">
    <source>
        <dbReference type="SAM" id="MobiDB-lite"/>
    </source>
</evidence>
<evidence type="ECO:0000313" key="4">
    <source>
        <dbReference type="EMBL" id="KAK9054306.1"/>
    </source>
</evidence>
<dbReference type="EMBL" id="JBCNJP010000025">
    <property type="protein sequence ID" value="KAK9054306.1"/>
    <property type="molecule type" value="Genomic_DNA"/>
</dbReference>
<keyword evidence="5" id="KW-1185">Reference proteome</keyword>
<keyword evidence="1" id="KW-0863">Zinc-finger</keyword>
<keyword evidence="1" id="KW-0862">Zinc</keyword>
<evidence type="ECO:0000313" key="5">
    <source>
        <dbReference type="Proteomes" id="UP001408789"/>
    </source>
</evidence>
<dbReference type="SUPFAM" id="SSF57756">
    <property type="entry name" value="Retrovirus zinc finger-like domains"/>
    <property type="match status" value="1"/>
</dbReference>
<sequence length="357" mass="39190">MTSSSSEASQISKFNSALNSLPIHLSPTNYLVWLNQMTPLFEYHELYGHIDGSLPPPVESTIVDGKSTPNPEYKAWKSVDQKAIILLHNSLSEEVFPDVVGYSTAREKWLALAAIYSDSSIERVQNLKDQLNSITKGTQSVAEFGRRFKALVDQLAAIGHPMSETDKTHSYYRGLGPSFENFSIALKAAQPNISLRELQARAENSEIFSRSIHGTQPSVAFSAQANRTSPNRTNYRGKGSNRAPYRGNFRGGRGGRGGRFYQPDPCQWCGKPGHKASNCYNLLNQTASNSSGVLKSKPTEEQVAQAFKAKCQVQDSKPDWYVDSGATDHMVGSSSQTNTTASFSGSCVEENSSPWSM</sequence>
<dbReference type="PANTHER" id="PTHR47481:SF3">
    <property type="entry name" value="GAG-POLYPEPTIDE OF LTR COPIA-TYPE-RELATED"/>
    <property type="match status" value="1"/>
</dbReference>
<dbReference type="Pfam" id="PF14223">
    <property type="entry name" value="Retrotran_gag_2"/>
    <property type="match status" value="1"/>
</dbReference>
<feature type="region of interest" description="Disordered" evidence="2">
    <location>
        <begin position="226"/>
        <end position="256"/>
    </location>
</feature>
<dbReference type="PROSITE" id="PS50158">
    <property type="entry name" value="ZF_CCHC"/>
    <property type="match status" value="1"/>
</dbReference>
<evidence type="ECO:0000256" key="1">
    <source>
        <dbReference type="PROSITE-ProRule" id="PRU00047"/>
    </source>
</evidence>
<feature type="domain" description="CCHC-type" evidence="3">
    <location>
        <begin position="266"/>
        <end position="279"/>
    </location>
</feature>
<feature type="compositionally biased region" description="Polar residues" evidence="2">
    <location>
        <begin position="332"/>
        <end position="357"/>
    </location>
</feature>
<comment type="caution">
    <text evidence="4">The sequence shown here is derived from an EMBL/GenBank/DDBJ whole genome shotgun (WGS) entry which is preliminary data.</text>
</comment>
<dbReference type="Proteomes" id="UP001408789">
    <property type="component" value="Unassembled WGS sequence"/>
</dbReference>
<accession>A0AAP0CE45</accession>